<evidence type="ECO:0000256" key="2">
    <source>
        <dbReference type="PROSITE-ProRule" id="PRU00708"/>
    </source>
</evidence>
<keyword evidence="1" id="KW-0677">Repeat</keyword>
<feature type="repeat" description="PPR" evidence="2">
    <location>
        <begin position="70"/>
        <end position="100"/>
    </location>
</feature>
<sequence length="758" mass="84951">MQAINSTLTILIKSCIESKSLKAGKIIHARIYRLGLNWDIFLFNRIIELYKKCGKITHASHVFDTMSERNIYSWTTMLSVYCEDGHLDKAYQVFLSMPERMPMSWNMMISALSRNGHERKALEVYKDMVFEGFGPTRYTLCSVVNACGGLGNLGCGVGCRGVALKLGLDKNVYVANSLLRMYAKCGRIEDACRVFFELEDVNEVSFTAMMGVLAENDRVEEAFKLFKLLHTGRNNVDSVLLSTVLTLCARETDEVSCNVLGKQSHGLVIKLGVARDQHLSNTLINFYTKSGDMESAERLFSNLSEVNIVSWNVMIGGFGQINEKEKAIEYIEMMQNAGFEPNDVTYTSMLSAYFRCGDVESCRRLFDRIPSPVLTSFNAMISGYLQNGYFTNAIALFREMQFQNVKYDHTTLAVILTLCAELTPLEAGRQIHAAIVKSIYHSDMYVSSGLIGMYLNCSKVKEANNVFEGMIQIDVVCWNSMIAGLSLNSLDSEAFAFFRRMLENGVTPTEVSHATVFSCCAKLSSLSQGRQVHCLIVKDGYAHEVFVGSALIDMYCKCGDVYSARKFFDTMKFKSTITWNSMIHGYAQNHIGDEAVSLYNQMLSSGAKPDAVTFIAVLTACNHSRLIDKANEIFDSMQQEHGVVPLVDHYACIIDSLGSAGRFTDVEGIIDTLPCKDNQIIWEVVLSSCTNHGHVYLARRAANELFRLDPKSSTPYVLLANMYSSLGRWDDVRTVREEMTGRQISKCPGYTRLDHIEE</sequence>
<organism evidence="3 4">
    <name type="scientific">Lithospermum erythrorhizon</name>
    <name type="common">Purple gromwell</name>
    <name type="synonym">Lithospermum officinale var. erythrorhizon</name>
    <dbReference type="NCBI Taxonomy" id="34254"/>
    <lineage>
        <taxon>Eukaryota</taxon>
        <taxon>Viridiplantae</taxon>
        <taxon>Streptophyta</taxon>
        <taxon>Embryophyta</taxon>
        <taxon>Tracheophyta</taxon>
        <taxon>Spermatophyta</taxon>
        <taxon>Magnoliopsida</taxon>
        <taxon>eudicotyledons</taxon>
        <taxon>Gunneridae</taxon>
        <taxon>Pentapetalae</taxon>
        <taxon>asterids</taxon>
        <taxon>lamiids</taxon>
        <taxon>Boraginales</taxon>
        <taxon>Boraginaceae</taxon>
        <taxon>Boraginoideae</taxon>
        <taxon>Lithospermeae</taxon>
        <taxon>Lithospermum</taxon>
    </lineage>
</organism>
<dbReference type="FunFam" id="1.25.40.10:FF:000688">
    <property type="entry name" value="Pentatricopeptide repeat-containing protein"/>
    <property type="match status" value="1"/>
</dbReference>
<dbReference type="Proteomes" id="UP001454036">
    <property type="component" value="Unassembled WGS sequence"/>
</dbReference>
<evidence type="ECO:0000313" key="3">
    <source>
        <dbReference type="EMBL" id="GAA0147966.1"/>
    </source>
</evidence>
<feature type="repeat" description="PPR" evidence="2">
    <location>
        <begin position="307"/>
        <end position="341"/>
    </location>
</feature>
<name>A0AAV3PBC4_LITER</name>
<feature type="repeat" description="PPR" evidence="2">
    <location>
        <begin position="171"/>
        <end position="205"/>
    </location>
</feature>
<reference evidence="3 4" key="1">
    <citation type="submission" date="2024-01" db="EMBL/GenBank/DDBJ databases">
        <title>The complete chloroplast genome sequence of Lithospermum erythrorhizon: insights into the phylogenetic relationship among Boraginaceae species and the maternal lineages of purple gromwells.</title>
        <authorList>
            <person name="Okada T."/>
            <person name="Watanabe K."/>
        </authorList>
    </citation>
    <scope>NUCLEOTIDE SEQUENCE [LARGE SCALE GENOMIC DNA]</scope>
</reference>
<gene>
    <name evidence="3" type="ORF">LIER_36623</name>
</gene>
<feature type="repeat" description="PPR" evidence="2">
    <location>
        <begin position="474"/>
        <end position="508"/>
    </location>
</feature>
<dbReference type="InterPro" id="IPR011990">
    <property type="entry name" value="TPR-like_helical_dom_sf"/>
</dbReference>
<feature type="repeat" description="PPR" evidence="2">
    <location>
        <begin position="373"/>
        <end position="407"/>
    </location>
</feature>
<proteinExistence type="predicted"/>
<dbReference type="AlphaFoldDB" id="A0AAV3PBC4"/>
<dbReference type="PROSITE" id="PS51375">
    <property type="entry name" value="PPR"/>
    <property type="match status" value="9"/>
</dbReference>
<dbReference type="Pfam" id="PF01535">
    <property type="entry name" value="PPR"/>
    <property type="match status" value="6"/>
</dbReference>
<dbReference type="GO" id="GO:0009451">
    <property type="term" value="P:RNA modification"/>
    <property type="evidence" value="ECO:0007669"/>
    <property type="project" value="InterPro"/>
</dbReference>
<evidence type="ECO:0000313" key="4">
    <source>
        <dbReference type="Proteomes" id="UP001454036"/>
    </source>
</evidence>
<dbReference type="FunFam" id="1.25.40.10:FF:000285">
    <property type="entry name" value="Pentatricopeptide repeat-containing protein, chloroplastic"/>
    <property type="match status" value="1"/>
</dbReference>
<dbReference type="NCBIfam" id="TIGR00756">
    <property type="entry name" value="PPR"/>
    <property type="match status" value="9"/>
</dbReference>
<dbReference type="FunFam" id="1.25.40.10:FF:000442">
    <property type="entry name" value="Pentatricopeptide repeat-containing protein At3g49710"/>
    <property type="match status" value="1"/>
</dbReference>
<dbReference type="Pfam" id="PF20431">
    <property type="entry name" value="E_motif"/>
    <property type="match status" value="1"/>
</dbReference>
<comment type="caution">
    <text evidence="3">The sequence shown here is derived from an EMBL/GenBank/DDBJ whole genome shotgun (WGS) entry which is preliminary data.</text>
</comment>
<dbReference type="Pfam" id="PF13041">
    <property type="entry name" value="PPR_2"/>
    <property type="match status" value="5"/>
</dbReference>
<dbReference type="PANTHER" id="PTHR47926:SF343">
    <property type="entry name" value="PENTACOTRIPEPTIDE-REPEAT REGION OF PRORP DOMAIN-CONTAINING PROTEIN"/>
    <property type="match status" value="1"/>
</dbReference>
<dbReference type="FunFam" id="1.25.40.10:FF:001093">
    <property type="entry name" value="Pentatricopeptide repeat-containing protein At2g34400"/>
    <property type="match status" value="1"/>
</dbReference>
<feature type="repeat" description="PPR" evidence="2">
    <location>
        <begin position="575"/>
        <end position="609"/>
    </location>
</feature>
<dbReference type="InterPro" id="IPR046848">
    <property type="entry name" value="E_motif"/>
</dbReference>
<feature type="repeat" description="PPR" evidence="2">
    <location>
        <begin position="610"/>
        <end position="645"/>
    </location>
</feature>
<dbReference type="PANTHER" id="PTHR47926">
    <property type="entry name" value="PENTATRICOPEPTIDE REPEAT-CONTAINING PROTEIN"/>
    <property type="match status" value="1"/>
</dbReference>
<protein>
    <recommendedName>
        <fullName evidence="5">Pentatricopeptide repeat-containing protein</fullName>
    </recommendedName>
</protein>
<evidence type="ECO:0000256" key="1">
    <source>
        <dbReference type="ARBA" id="ARBA00022737"/>
    </source>
</evidence>
<dbReference type="GO" id="GO:0003723">
    <property type="term" value="F:RNA binding"/>
    <property type="evidence" value="ECO:0007669"/>
    <property type="project" value="InterPro"/>
</dbReference>
<evidence type="ECO:0008006" key="5">
    <source>
        <dbReference type="Google" id="ProtNLM"/>
    </source>
</evidence>
<dbReference type="Gene3D" id="1.25.40.10">
    <property type="entry name" value="Tetratricopeptide repeat domain"/>
    <property type="match status" value="5"/>
</dbReference>
<keyword evidence="4" id="KW-1185">Reference proteome</keyword>
<accession>A0AAV3PBC4</accession>
<feature type="repeat" description="PPR" evidence="2">
    <location>
        <begin position="342"/>
        <end position="372"/>
    </location>
</feature>
<feature type="repeat" description="PPR" evidence="2">
    <location>
        <begin position="101"/>
        <end position="135"/>
    </location>
</feature>
<dbReference type="SUPFAM" id="SSF48452">
    <property type="entry name" value="TPR-like"/>
    <property type="match status" value="1"/>
</dbReference>
<dbReference type="EMBL" id="BAABME010016911">
    <property type="protein sequence ID" value="GAA0147966.1"/>
    <property type="molecule type" value="Genomic_DNA"/>
</dbReference>
<dbReference type="InterPro" id="IPR046960">
    <property type="entry name" value="PPR_At4g14850-like_plant"/>
</dbReference>
<dbReference type="InterPro" id="IPR002885">
    <property type="entry name" value="PPR_rpt"/>
</dbReference>